<dbReference type="InterPro" id="IPR056729">
    <property type="entry name" value="GMPPB_C"/>
</dbReference>
<dbReference type="GO" id="GO:0016740">
    <property type="term" value="F:transferase activity"/>
    <property type="evidence" value="ECO:0007669"/>
    <property type="project" value="UniProtKB-KW"/>
</dbReference>
<dbReference type="EMBL" id="NBVN01000001">
    <property type="protein sequence ID" value="PUA33941.1"/>
    <property type="molecule type" value="Genomic_DNA"/>
</dbReference>
<reference evidence="5 6" key="1">
    <citation type="journal article" date="2018" name="Syst. Appl. Microbiol.">
        <title>A new symbiotic nanoarchaeote (Candidatus Nanoclepta minutus) and its host (Zestosphaera tikiterensis gen. nov., sp. nov.) from a New Zealand hot spring.</title>
        <authorList>
            <person name="St John E."/>
            <person name="Liu Y."/>
            <person name="Podar M."/>
            <person name="Stott M.B."/>
            <person name="Meneghin J."/>
            <person name="Chen Z."/>
            <person name="Lagutin K."/>
            <person name="Mitchell K."/>
            <person name="Reysenbach A.L."/>
        </authorList>
    </citation>
    <scope>NUCLEOTIDE SEQUENCE [LARGE SCALE GENOMIC DNA]</scope>
    <source>
        <strain evidence="5">NZ3</strain>
    </source>
</reference>
<dbReference type="InterPro" id="IPR005835">
    <property type="entry name" value="NTP_transferase_dom"/>
</dbReference>
<comment type="similarity">
    <text evidence="1">Belongs to the transferase hexapeptide repeat family.</text>
</comment>
<dbReference type="InterPro" id="IPR029044">
    <property type="entry name" value="Nucleotide-diphossugar_trans"/>
</dbReference>
<evidence type="ECO:0000256" key="1">
    <source>
        <dbReference type="ARBA" id="ARBA00007274"/>
    </source>
</evidence>
<dbReference type="PROSITE" id="PS00101">
    <property type="entry name" value="HEXAPEP_TRANSFERASES"/>
    <property type="match status" value="1"/>
</dbReference>
<organism evidence="5 6">
    <name type="scientific">Zestosphaera tikiterensis</name>
    <dbReference type="NCBI Taxonomy" id="1973259"/>
    <lineage>
        <taxon>Archaea</taxon>
        <taxon>Thermoproteota</taxon>
        <taxon>Thermoprotei</taxon>
        <taxon>Desulfurococcales</taxon>
        <taxon>Desulfurococcaceae</taxon>
        <taxon>Zestosphaera</taxon>
    </lineage>
</organism>
<dbReference type="Gene3D" id="2.160.10.10">
    <property type="entry name" value="Hexapeptide repeat proteins"/>
    <property type="match status" value="1"/>
</dbReference>
<evidence type="ECO:0000256" key="2">
    <source>
        <dbReference type="ARBA" id="ARBA00022679"/>
    </source>
</evidence>
<name>A0A2R7Y8R7_9CREN</name>
<gene>
    <name evidence="5" type="ORF">B7O98_00540</name>
</gene>
<sequence>MRFNLGVLCLSVDTAIVLAGGYATRLRPLTLTRPKALLPVLGKPILDWILEGLKSAGVYRVFMSVRYLADMIKSRYGDGGGLGIKIEYVEEINPLGDAGPVPLIVNKYGIKDPFLVVYSDIFSNINFAEVIKHHLSNSGLVTIALTKVEDPSRYGVAVLDADNKVVSFVEKPQGVVSSNLINAGVYVFQPQALKYFPSKTPSKLAIDVIPKVVKDGELYGYVHEGLWLDIGVPKDYLEANIKALKHFMPEGHVSNEAELSEDATIIQPSFIDRNVKVGKASVIGPYAVVGYKTLIGSNSRVKNSVLLNNVVLEPAAHIEYSVVGEGTHIGKWVRISEGCVLGDEVTIGDEVYIAKNTVILPHKEVNENVETPGKILL</sequence>
<feature type="domain" description="Mannose-1-phosphate guanyltransferase C-terminal" evidence="4">
    <location>
        <begin position="265"/>
        <end position="373"/>
    </location>
</feature>
<dbReference type="AlphaFoldDB" id="A0A2R7Y8R7"/>
<dbReference type="CDD" id="cd04181">
    <property type="entry name" value="NTP_transferase"/>
    <property type="match status" value="1"/>
</dbReference>
<evidence type="ECO:0000313" key="6">
    <source>
        <dbReference type="Proteomes" id="UP000244093"/>
    </source>
</evidence>
<keyword evidence="2" id="KW-0808">Transferase</keyword>
<dbReference type="PANTHER" id="PTHR22572">
    <property type="entry name" value="SUGAR-1-PHOSPHATE GUANYL TRANSFERASE"/>
    <property type="match status" value="1"/>
</dbReference>
<evidence type="ECO:0000313" key="5">
    <source>
        <dbReference type="EMBL" id="PUA33941.1"/>
    </source>
</evidence>
<proteinExistence type="inferred from homology"/>
<evidence type="ECO:0000259" key="4">
    <source>
        <dbReference type="Pfam" id="PF25087"/>
    </source>
</evidence>
<evidence type="ECO:0000259" key="3">
    <source>
        <dbReference type="Pfam" id="PF00483"/>
    </source>
</evidence>
<dbReference type="Pfam" id="PF25087">
    <property type="entry name" value="GMPPB_C"/>
    <property type="match status" value="1"/>
</dbReference>
<dbReference type="SUPFAM" id="SSF53448">
    <property type="entry name" value="Nucleotide-diphospho-sugar transferases"/>
    <property type="match status" value="1"/>
</dbReference>
<dbReference type="Gene3D" id="3.90.550.10">
    <property type="entry name" value="Spore Coat Polysaccharide Biosynthesis Protein SpsA, Chain A"/>
    <property type="match status" value="1"/>
</dbReference>
<feature type="domain" description="Nucleotidyl transferase" evidence="3">
    <location>
        <begin position="15"/>
        <end position="244"/>
    </location>
</feature>
<protein>
    <submittedName>
        <fullName evidence="5">Uncharacterized protein</fullName>
    </submittedName>
</protein>
<dbReference type="Proteomes" id="UP000244093">
    <property type="component" value="Unassembled WGS sequence"/>
</dbReference>
<dbReference type="Pfam" id="PF00483">
    <property type="entry name" value="NTP_transferase"/>
    <property type="match status" value="1"/>
</dbReference>
<dbReference type="InterPro" id="IPR050486">
    <property type="entry name" value="Mannose-1P_guanyltransferase"/>
</dbReference>
<accession>A0A2R7Y8R7</accession>
<dbReference type="InterPro" id="IPR018357">
    <property type="entry name" value="Hexapep_transf_CS"/>
</dbReference>
<comment type="caution">
    <text evidence="5">The sequence shown here is derived from an EMBL/GenBank/DDBJ whole genome shotgun (WGS) entry which is preliminary data.</text>
</comment>
<dbReference type="SUPFAM" id="SSF51161">
    <property type="entry name" value="Trimeric LpxA-like enzymes"/>
    <property type="match status" value="1"/>
</dbReference>
<dbReference type="InterPro" id="IPR011004">
    <property type="entry name" value="Trimer_LpxA-like_sf"/>
</dbReference>